<dbReference type="AlphaFoldDB" id="A0A1B6VK56"/>
<keyword evidence="3" id="KW-0238">DNA-binding</keyword>
<name>A0A1B6VK56_9PROT</name>
<dbReference type="GO" id="GO:0003677">
    <property type="term" value="F:DNA binding"/>
    <property type="evidence" value="ECO:0007669"/>
    <property type="project" value="UniProtKB-KW"/>
</dbReference>
<keyword evidence="2" id="KW-0805">Transcription regulation</keyword>
<keyword evidence="4" id="KW-0804">Transcription</keyword>
<dbReference type="Gene3D" id="3.40.190.290">
    <property type="match status" value="1"/>
</dbReference>
<proteinExistence type="inferred from homology"/>
<evidence type="ECO:0000256" key="1">
    <source>
        <dbReference type="ARBA" id="ARBA00009437"/>
    </source>
</evidence>
<gene>
    <name evidence="6" type="ORF">A0123_01638</name>
</gene>
<evidence type="ECO:0000256" key="4">
    <source>
        <dbReference type="ARBA" id="ARBA00023163"/>
    </source>
</evidence>
<feature type="domain" description="HTH lysR-type" evidence="5">
    <location>
        <begin position="28"/>
        <end position="85"/>
    </location>
</feature>
<evidence type="ECO:0000313" key="7">
    <source>
        <dbReference type="Proteomes" id="UP000077786"/>
    </source>
</evidence>
<organism evidence="6 7">
    <name type="scientific">Gluconobacter cerinus</name>
    <dbReference type="NCBI Taxonomy" id="38307"/>
    <lineage>
        <taxon>Bacteria</taxon>
        <taxon>Pseudomonadati</taxon>
        <taxon>Pseudomonadota</taxon>
        <taxon>Alphaproteobacteria</taxon>
        <taxon>Acetobacterales</taxon>
        <taxon>Acetobacteraceae</taxon>
        <taxon>Gluconobacter</taxon>
    </lineage>
</organism>
<dbReference type="InterPro" id="IPR036388">
    <property type="entry name" value="WH-like_DNA-bd_sf"/>
</dbReference>
<dbReference type="InterPro" id="IPR050950">
    <property type="entry name" value="HTH-type_LysR_regulators"/>
</dbReference>
<dbReference type="PANTHER" id="PTHR30419">
    <property type="entry name" value="HTH-TYPE TRANSCRIPTIONAL REGULATOR YBHD"/>
    <property type="match status" value="1"/>
</dbReference>
<evidence type="ECO:0000259" key="5">
    <source>
        <dbReference type="PROSITE" id="PS50931"/>
    </source>
</evidence>
<dbReference type="PROSITE" id="PS50931">
    <property type="entry name" value="HTH_LYSR"/>
    <property type="match status" value="1"/>
</dbReference>
<dbReference type="Pfam" id="PF00126">
    <property type="entry name" value="HTH_1"/>
    <property type="match status" value="1"/>
</dbReference>
<dbReference type="SUPFAM" id="SSF46785">
    <property type="entry name" value="Winged helix' DNA-binding domain"/>
    <property type="match status" value="1"/>
</dbReference>
<dbReference type="GO" id="GO:0003700">
    <property type="term" value="F:DNA-binding transcription factor activity"/>
    <property type="evidence" value="ECO:0007669"/>
    <property type="project" value="InterPro"/>
</dbReference>
<protein>
    <submittedName>
        <fullName evidence="6">LysR family transcriptional regulator</fullName>
    </submittedName>
</protein>
<dbReference type="InterPro" id="IPR005119">
    <property type="entry name" value="LysR_subst-bd"/>
</dbReference>
<dbReference type="EMBL" id="LUTU01000007">
    <property type="protein sequence ID" value="OAJ67596.1"/>
    <property type="molecule type" value="Genomic_DNA"/>
</dbReference>
<dbReference type="GO" id="GO:0005829">
    <property type="term" value="C:cytosol"/>
    <property type="evidence" value="ECO:0007669"/>
    <property type="project" value="TreeGrafter"/>
</dbReference>
<dbReference type="Pfam" id="PF03466">
    <property type="entry name" value="LysR_substrate"/>
    <property type="match status" value="1"/>
</dbReference>
<sequence>MQAVSSLFLKDLRNVLSLHLFGAKTTMLHSRLLIYLDTVARCGSIRKAGEHLNVASTAINRQILTLEDNLGTPIFQRLPRKLVLTAAGEILLAHVRDTLKNMNLTRQVLEDLKGLKRGEFSIATMVGPISTFLPLALADFHNTHQNVRIHVSTYGTHDLVETVKNGQADIGIGFDIPVDNSLVVQTARTVPLGVVMSVHHPLAHQESITLEECNAWPLTVADDSMAIRPHLEDLYAARDLSLTPAIETNSIELMRQMALSPGNITFLTPLDIIQERAEGKLKFLSLNEQGTQPQTLSIVARSKISNPFTALFIERVEYFLQDYTSTYPV</sequence>
<reference evidence="6 7" key="1">
    <citation type="submission" date="2016-03" db="EMBL/GenBank/DDBJ databases">
        <title>Draft genome sequence of Gluconobacter cerinus strain CECT 9110.</title>
        <authorList>
            <person name="Sainz F."/>
            <person name="Mas A."/>
            <person name="Torija M.J."/>
        </authorList>
    </citation>
    <scope>NUCLEOTIDE SEQUENCE [LARGE SCALE GENOMIC DNA]</scope>
    <source>
        <strain evidence="6 7">CECT 9110</strain>
    </source>
</reference>
<accession>A0A1B6VK56</accession>
<dbReference type="InterPro" id="IPR000847">
    <property type="entry name" value="LysR_HTH_N"/>
</dbReference>
<evidence type="ECO:0000256" key="3">
    <source>
        <dbReference type="ARBA" id="ARBA00023125"/>
    </source>
</evidence>
<comment type="caution">
    <text evidence="6">The sequence shown here is derived from an EMBL/GenBank/DDBJ whole genome shotgun (WGS) entry which is preliminary data.</text>
</comment>
<dbReference type="InterPro" id="IPR036390">
    <property type="entry name" value="WH_DNA-bd_sf"/>
</dbReference>
<evidence type="ECO:0000256" key="2">
    <source>
        <dbReference type="ARBA" id="ARBA00023015"/>
    </source>
</evidence>
<dbReference type="PANTHER" id="PTHR30419:SF2">
    <property type="entry name" value="LYSR FAMILY TRANSCRIPTIONAL REGULATOR"/>
    <property type="match status" value="1"/>
</dbReference>
<dbReference type="Gene3D" id="1.10.10.10">
    <property type="entry name" value="Winged helix-like DNA-binding domain superfamily/Winged helix DNA-binding domain"/>
    <property type="match status" value="1"/>
</dbReference>
<dbReference type="SUPFAM" id="SSF53850">
    <property type="entry name" value="Periplasmic binding protein-like II"/>
    <property type="match status" value="1"/>
</dbReference>
<dbReference type="Proteomes" id="UP000077786">
    <property type="component" value="Unassembled WGS sequence"/>
</dbReference>
<evidence type="ECO:0000313" key="6">
    <source>
        <dbReference type="EMBL" id="OAJ67596.1"/>
    </source>
</evidence>
<dbReference type="PATRIC" id="fig|38307.3.peg.1687"/>
<comment type="similarity">
    <text evidence="1">Belongs to the LysR transcriptional regulatory family.</text>
</comment>